<evidence type="ECO:0000313" key="2">
    <source>
        <dbReference type="EMBL" id="CAH1250163.1"/>
    </source>
</evidence>
<proteinExistence type="predicted"/>
<dbReference type="AlphaFoldDB" id="A0A8J9ZAM8"/>
<evidence type="ECO:0000313" key="3">
    <source>
        <dbReference type="Proteomes" id="UP000838412"/>
    </source>
</evidence>
<sequence length="159" mass="18675">MDEQENTAPTKPQHCSEPDVLKTPVKEVTAPAKDQNTTVKKTKKRLKKSAGSGEKLFSQDTATPPWKHSKNYKAKQKREYEQLLEKKKDLETEVTNLETEVGRLRQESVWWQQVSIRTACERQQLKIEYEELRIEREMLKAKHRWATQRCPVCHPLSFN</sequence>
<feature type="region of interest" description="Disordered" evidence="1">
    <location>
        <begin position="1"/>
        <end position="74"/>
    </location>
</feature>
<reference evidence="2" key="1">
    <citation type="submission" date="2022-01" db="EMBL/GenBank/DDBJ databases">
        <authorList>
            <person name="Braso-Vives M."/>
        </authorList>
    </citation>
    <scope>NUCLEOTIDE SEQUENCE</scope>
</reference>
<feature type="compositionally biased region" description="Polar residues" evidence="1">
    <location>
        <begin position="1"/>
        <end position="10"/>
    </location>
</feature>
<protein>
    <submittedName>
        <fullName evidence="2">Hypp8798 protein</fullName>
    </submittedName>
</protein>
<evidence type="ECO:0000256" key="1">
    <source>
        <dbReference type="SAM" id="MobiDB-lite"/>
    </source>
</evidence>
<dbReference type="Proteomes" id="UP000838412">
    <property type="component" value="Chromosome 18"/>
</dbReference>
<name>A0A8J9ZAM8_BRALA</name>
<organism evidence="2 3">
    <name type="scientific">Branchiostoma lanceolatum</name>
    <name type="common">Common lancelet</name>
    <name type="synonym">Amphioxus lanceolatum</name>
    <dbReference type="NCBI Taxonomy" id="7740"/>
    <lineage>
        <taxon>Eukaryota</taxon>
        <taxon>Metazoa</taxon>
        <taxon>Chordata</taxon>
        <taxon>Cephalochordata</taxon>
        <taxon>Leptocardii</taxon>
        <taxon>Amphioxiformes</taxon>
        <taxon>Branchiostomatidae</taxon>
        <taxon>Branchiostoma</taxon>
    </lineage>
</organism>
<gene>
    <name evidence="2" type="primary">Hypp8798</name>
    <name evidence="2" type="ORF">BLAG_LOCUS11010</name>
</gene>
<dbReference type="EMBL" id="OV696703">
    <property type="protein sequence ID" value="CAH1250163.1"/>
    <property type="molecule type" value="Genomic_DNA"/>
</dbReference>
<accession>A0A8J9ZAM8</accession>
<keyword evidence="3" id="KW-1185">Reference proteome</keyword>